<feature type="domain" description="AIG1-type G" evidence="19">
    <location>
        <begin position="416"/>
        <end position="611"/>
    </location>
</feature>
<comment type="function">
    <text evidence="13">Exerts an anti-apoptotic effect in the immune system and is involved in responses to infections.</text>
</comment>
<dbReference type="GO" id="GO:0005783">
    <property type="term" value="C:endoplasmic reticulum"/>
    <property type="evidence" value="ECO:0007669"/>
    <property type="project" value="UniProtKB-SubCell"/>
</dbReference>
<dbReference type="Proteomes" id="UP000694700">
    <property type="component" value="Unplaced"/>
</dbReference>
<keyword evidence="8" id="KW-0547">Nucleotide-binding</keyword>
<keyword evidence="16" id="KW-0175">Coiled coil</keyword>
<evidence type="ECO:0000313" key="21">
    <source>
        <dbReference type="Proteomes" id="UP000694700"/>
    </source>
</evidence>
<feature type="coiled-coil region" evidence="16">
    <location>
        <begin position="355"/>
        <end position="417"/>
    </location>
</feature>
<feature type="transmembrane region" description="Helical" evidence="18">
    <location>
        <begin position="617"/>
        <end position="637"/>
    </location>
</feature>
<keyword evidence="18" id="KW-1133">Transmembrane helix</keyword>
<evidence type="ECO:0000256" key="18">
    <source>
        <dbReference type="SAM" id="Phobius"/>
    </source>
</evidence>
<keyword evidence="6" id="KW-0963">Cytoplasm</keyword>
<sequence length="644" mass="74268">MASAYEGDSQDLRIVLLGVCGAGKSSVGNAILGQDVFEESRTRESEIQRGRVEDRNISIIDTPGFFNTHLTDEELQEQMMKSLSLAHPGPHVFLLVINLETFKEDERNVVEQIQEYFGEEAFKYTLVLITGREQMSNREWMVLKHNGKFHDLVSYFRGQYHEINSKNETNQSHIKKLLQKIDEFIRQHDGQHYNNNTDSVSVTESRKEKKQQEENKSKVKEQEIERQERITWDTLETISAMEERTTQALFEPQNECLIPYVRQTKKTTYVHKEIIQQRKNARMLPFSVEENNTTQPGGSRWLVTVSLGLNFVLLLVFILQLITTERDLIMSYKNTMKQFSHTINSLQDSYTDLMIKKDQDNINSLSQKKMELETRLKDLTGVKDQLQTSFDSLNQKKLELENKVTSLIDELKEVYEQDLRLLLLGKTGSGKSATGNTILGESVFGENVTSICMSKKAAVAQRIITAVDTPGLFNTSVSEDDLMNEIGNGARMSDPGPHVILLVIRLDMKLTEEERKIVTWIQNKFGKHAMNYTFILFTHADHLNGERVEDHIRRSPDLQLLIDQFDGRYHSFNNRNRQNTDQVTELLEKMKRMLRNNRGHYYSTGHFNMPQKVAKGFFSSWTVVTAVILFVILFTFINLCKGQG</sequence>
<dbReference type="PROSITE" id="PS51720">
    <property type="entry name" value="G_AIG1"/>
    <property type="match status" value="2"/>
</dbReference>
<evidence type="ECO:0000256" key="1">
    <source>
        <dbReference type="ARBA" id="ARBA00004173"/>
    </source>
</evidence>
<dbReference type="InterPro" id="IPR045058">
    <property type="entry name" value="GIMA/IAN/Toc"/>
</dbReference>
<evidence type="ECO:0000256" key="9">
    <source>
        <dbReference type="ARBA" id="ARBA00022824"/>
    </source>
</evidence>
<comment type="similarity">
    <text evidence="5">Belongs to the TRAFAC class TrmE-Era-EngA-EngB-Septin-like GTPase superfamily. AIG1/Toc34/Toc159-like paraseptin GTPase family. IAN subfamily.</text>
</comment>
<evidence type="ECO:0000256" key="2">
    <source>
        <dbReference type="ARBA" id="ARBA00004240"/>
    </source>
</evidence>
<accession>A0A8C1Z2P8</accession>
<dbReference type="FunFam" id="3.40.50.300:FF:000536">
    <property type="entry name" value="GTPase IMAP family member 8"/>
    <property type="match status" value="2"/>
</dbReference>
<evidence type="ECO:0000256" key="12">
    <source>
        <dbReference type="ARBA" id="ARBA00023134"/>
    </source>
</evidence>
<dbReference type="Gene3D" id="3.40.50.300">
    <property type="entry name" value="P-loop containing nucleotide triphosphate hydrolases"/>
    <property type="match status" value="2"/>
</dbReference>
<evidence type="ECO:0000256" key="17">
    <source>
        <dbReference type="SAM" id="MobiDB-lite"/>
    </source>
</evidence>
<dbReference type="AlphaFoldDB" id="A0A8C1Z2P8"/>
<comment type="subcellular location">
    <subcellularLocation>
        <location evidence="3">Cytoplasm</location>
        <location evidence="3">Cytosol</location>
    </subcellularLocation>
    <subcellularLocation>
        <location evidence="2">Endoplasmic reticulum</location>
    </subcellularLocation>
    <subcellularLocation>
        <location evidence="4">Golgi apparatus</location>
    </subcellularLocation>
    <subcellularLocation>
        <location evidence="1">Mitochondrion</location>
    </subcellularLocation>
</comment>
<keyword evidence="18" id="KW-0472">Membrane</keyword>
<organism evidence="20 21">
    <name type="scientific">Cyprinus carpio</name>
    <name type="common">Common carp</name>
    <dbReference type="NCBI Taxonomy" id="7962"/>
    <lineage>
        <taxon>Eukaryota</taxon>
        <taxon>Metazoa</taxon>
        <taxon>Chordata</taxon>
        <taxon>Craniata</taxon>
        <taxon>Vertebrata</taxon>
        <taxon>Euteleostomi</taxon>
        <taxon>Actinopterygii</taxon>
        <taxon>Neopterygii</taxon>
        <taxon>Teleostei</taxon>
        <taxon>Ostariophysi</taxon>
        <taxon>Cypriniformes</taxon>
        <taxon>Cyprinidae</taxon>
        <taxon>Cyprininae</taxon>
        <taxon>Cyprinus</taxon>
    </lineage>
</organism>
<keyword evidence="10" id="KW-0333">Golgi apparatus</keyword>
<dbReference type="Gene3D" id="1.20.5.340">
    <property type="match status" value="1"/>
</dbReference>
<evidence type="ECO:0000313" key="20">
    <source>
        <dbReference type="Ensembl" id="ENSCCRP00015048370.1"/>
    </source>
</evidence>
<dbReference type="GO" id="GO:0005829">
    <property type="term" value="C:cytosol"/>
    <property type="evidence" value="ECO:0007669"/>
    <property type="project" value="UniProtKB-SubCell"/>
</dbReference>
<evidence type="ECO:0000256" key="8">
    <source>
        <dbReference type="ARBA" id="ARBA00022741"/>
    </source>
</evidence>
<reference evidence="20" key="1">
    <citation type="submission" date="2025-08" db="UniProtKB">
        <authorList>
            <consortium name="Ensembl"/>
        </authorList>
    </citation>
    <scope>IDENTIFICATION</scope>
</reference>
<evidence type="ECO:0000256" key="15">
    <source>
        <dbReference type="ARBA" id="ARBA00077278"/>
    </source>
</evidence>
<evidence type="ECO:0000256" key="6">
    <source>
        <dbReference type="ARBA" id="ARBA00022490"/>
    </source>
</evidence>
<protein>
    <recommendedName>
        <fullName evidence="14">GTPase IMAP family member 8</fullName>
    </recommendedName>
    <alternativeName>
        <fullName evidence="15">Immune-associated nucleotide-binding protein 9</fullName>
    </alternativeName>
</protein>
<feature type="transmembrane region" description="Helical" evidence="18">
    <location>
        <begin position="301"/>
        <end position="323"/>
    </location>
</feature>
<evidence type="ECO:0000256" key="16">
    <source>
        <dbReference type="SAM" id="Coils"/>
    </source>
</evidence>
<evidence type="ECO:0000256" key="14">
    <source>
        <dbReference type="ARBA" id="ARBA00073539"/>
    </source>
</evidence>
<dbReference type="InterPro" id="IPR006703">
    <property type="entry name" value="G_AIG1"/>
</dbReference>
<proteinExistence type="inferred from homology"/>
<evidence type="ECO:0000256" key="3">
    <source>
        <dbReference type="ARBA" id="ARBA00004514"/>
    </source>
</evidence>
<dbReference type="GO" id="GO:0005739">
    <property type="term" value="C:mitochondrion"/>
    <property type="evidence" value="ECO:0007669"/>
    <property type="project" value="UniProtKB-SubCell"/>
</dbReference>
<evidence type="ECO:0000256" key="13">
    <source>
        <dbReference type="ARBA" id="ARBA00056809"/>
    </source>
</evidence>
<evidence type="ECO:0000256" key="11">
    <source>
        <dbReference type="ARBA" id="ARBA00023128"/>
    </source>
</evidence>
<keyword evidence="11" id="KW-0496">Mitochondrion</keyword>
<dbReference type="Pfam" id="PF04548">
    <property type="entry name" value="AIG1"/>
    <property type="match status" value="2"/>
</dbReference>
<evidence type="ECO:0000259" key="19">
    <source>
        <dbReference type="PROSITE" id="PS51720"/>
    </source>
</evidence>
<feature type="region of interest" description="Disordered" evidence="17">
    <location>
        <begin position="188"/>
        <end position="223"/>
    </location>
</feature>
<keyword evidence="12" id="KW-0342">GTP-binding</keyword>
<dbReference type="GO" id="GO:0005794">
    <property type="term" value="C:Golgi apparatus"/>
    <property type="evidence" value="ECO:0007669"/>
    <property type="project" value="UniProtKB-SubCell"/>
</dbReference>
<evidence type="ECO:0000256" key="4">
    <source>
        <dbReference type="ARBA" id="ARBA00004555"/>
    </source>
</evidence>
<feature type="domain" description="AIG1-type G" evidence="19">
    <location>
        <begin position="9"/>
        <end position="202"/>
    </location>
</feature>
<name>A0A8C1Z2P8_CYPCA</name>
<dbReference type="GO" id="GO:0005525">
    <property type="term" value="F:GTP binding"/>
    <property type="evidence" value="ECO:0007669"/>
    <property type="project" value="UniProtKB-KW"/>
</dbReference>
<evidence type="ECO:0000256" key="5">
    <source>
        <dbReference type="ARBA" id="ARBA00008535"/>
    </source>
</evidence>
<keyword evidence="9" id="KW-0256">Endoplasmic reticulum</keyword>
<evidence type="ECO:0000256" key="7">
    <source>
        <dbReference type="ARBA" id="ARBA00022737"/>
    </source>
</evidence>
<evidence type="ECO:0000256" key="10">
    <source>
        <dbReference type="ARBA" id="ARBA00023034"/>
    </source>
</evidence>
<feature type="compositionally biased region" description="Polar residues" evidence="17">
    <location>
        <begin position="192"/>
        <end position="203"/>
    </location>
</feature>
<feature type="compositionally biased region" description="Basic and acidic residues" evidence="17">
    <location>
        <begin position="204"/>
        <end position="223"/>
    </location>
</feature>
<keyword evidence="18" id="KW-0812">Transmembrane</keyword>
<keyword evidence="7" id="KW-0677">Repeat</keyword>
<dbReference type="Ensembl" id="ENSCCRT00015049998.1">
    <property type="protein sequence ID" value="ENSCCRP00015048370.1"/>
    <property type="gene ID" value="ENSCCRG00015020027.1"/>
</dbReference>
<dbReference type="PANTHER" id="PTHR10903:SF188">
    <property type="entry name" value="GTPASE IMAP FAMILY MEMBER 2-LIKE-RELATED"/>
    <property type="match status" value="1"/>
</dbReference>
<dbReference type="SUPFAM" id="SSF52540">
    <property type="entry name" value="P-loop containing nucleoside triphosphate hydrolases"/>
    <property type="match status" value="2"/>
</dbReference>
<dbReference type="InterPro" id="IPR027417">
    <property type="entry name" value="P-loop_NTPase"/>
</dbReference>
<dbReference type="PANTHER" id="PTHR10903">
    <property type="entry name" value="GTPASE, IMAP FAMILY MEMBER-RELATED"/>
    <property type="match status" value="1"/>
</dbReference>